<dbReference type="HAMAP" id="MF_03035">
    <property type="entry name" value="Clp1"/>
    <property type="match status" value="1"/>
</dbReference>
<evidence type="ECO:0000259" key="9">
    <source>
        <dbReference type="Pfam" id="PF16575"/>
    </source>
</evidence>
<feature type="binding site" evidence="6">
    <location>
        <position position="17"/>
    </location>
    <ligand>
        <name>ATP</name>
        <dbReference type="ChEBI" id="CHEBI:30616"/>
    </ligand>
</feature>
<evidence type="ECO:0000256" key="1">
    <source>
        <dbReference type="ARBA" id="ARBA00004123"/>
    </source>
</evidence>
<dbReference type="InterPro" id="IPR027417">
    <property type="entry name" value="P-loop_NTPase"/>
</dbReference>
<dbReference type="InterPro" id="IPR038238">
    <property type="entry name" value="Clp1_C_sf"/>
</dbReference>
<dbReference type="FunFam" id="2.40.30.330:FF:000001">
    <property type="entry name" value="Protein CLP1 homolog"/>
    <property type="match status" value="1"/>
</dbReference>
<dbReference type="OrthoDB" id="258143at2759"/>
<keyword evidence="5 6" id="KW-0539">Nucleus</keyword>
<dbReference type="Gene3D" id="2.60.120.1030">
    <property type="entry name" value="Clp1, DNA binding domain"/>
    <property type="match status" value="1"/>
</dbReference>
<evidence type="ECO:0000259" key="7">
    <source>
        <dbReference type="Pfam" id="PF06807"/>
    </source>
</evidence>
<dbReference type="FunFam" id="2.60.120.1030:FF:000007">
    <property type="entry name" value="Protein CLP1 homolog"/>
    <property type="match status" value="1"/>
</dbReference>
<keyword evidence="11" id="KW-1185">Reference proteome</keyword>
<protein>
    <recommendedName>
        <fullName evidence="6">Protein CLP1 homolog</fullName>
    </recommendedName>
</protein>
<dbReference type="GO" id="GO:0051731">
    <property type="term" value="F:polynucleotide 5'-hydroxyl-kinase activity"/>
    <property type="evidence" value="ECO:0007669"/>
    <property type="project" value="InterPro"/>
</dbReference>
<dbReference type="EMBL" id="CADCXV010001452">
    <property type="protein sequence ID" value="CAB0044433.1"/>
    <property type="molecule type" value="Genomic_DNA"/>
</dbReference>
<feature type="domain" description="Clp1 N-terminal" evidence="8">
    <location>
        <begin position="12"/>
        <end position="103"/>
    </location>
</feature>
<dbReference type="PANTHER" id="PTHR12755">
    <property type="entry name" value="CLEAVAGE/POLYADENYLATION FACTOR IA SUBUNIT CLP1P"/>
    <property type="match status" value="1"/>
</dbReference>
<dbReference type="InterPro" id="IPR038239">
    <property type="entry name" value="Clp1_N_sf"/>
</dbReference>
<evidence type="ECO:0000256" key="4">
    <source>
        <dbReference type="ARBA" id="ARBA00022840"/>
    </source>
</evidence>
<evidence type="ECO:0000259" key="8">
    <source>
        <dbReference type="Pfam" id="PF16573"/>
    </source>
</evidence>
<comment type="similarity">
    <text evidence="6">Belongs to the Clp1 family. Clp1 subfamily.</text>
</comment>
<comment type="subcellular location">
    <subcellularLocation>
        <location evidence="1 6">Nucleus</location>
    </subcellularLocation>
</comment>
<reference evidence="10 11" key="1">
    <citation type="submission" date="2020-02" db="EMBL/GenBank/DDBJ databases">
        <authorList>
            <person name="Ferguson B K."/>
        </authorList>
    </citation>
    <scope>NUCLEOTIDE SEQUENCE [LARGE SCALE GENOMIC DNA]</scope>
</reference>
<keyword evidence="2 6" id="KW-0507">mRNA processing</keyword>
<dbReference type="InterPro" id="IPR032319">
    <property type="entry name" value="CLP1_P"/>
</dbReference>
<evidence type="ECO:0000256" key="3">
    <source>
        <dbReference type="ARBA" id="ARBA00022741"/>
    </source>
</evidence>
<evidence type="ECO:0000256" key="2">
    <source>
        <dbReference type="ARBA" id="ARBA00022664"/>
    </source>
</evidence>
<dbReference type="Gene3D" id="3.40.50.300">
    <property type="entry name" value="P-loop containing nucleotide triphosphate hydrolases"/>
    <property type="match status" value="1"/>
</dbReference>
<sequence length="418" mass="47013">MVEEEHTQEFILEKECELRFEVESKGQKVELELKSGLAEVFGTELVKQKKYKFSNGSKVAVFTWHGCTLQLTGRTEVAYIAKETPMSIYSNCHQALEELRKKADEDDLPGPVVMIVGPRDVGKTTLCKILLNYAARMHRRPTYVDLDVTRAQICMPGCIGAIRVERQLNPAEGFHVQSPLTYHFGKLSPNDNIDHYNIAVTELAKHSKLADNKKTKFSGTIINTPAWVKGESEKLILHAIKSFKVDAVLVLDQERLYNELVKIKPESLKAILIPKSGGVVAKSQLQRDEIREIFIKEYFYGGRIPLYPHSFEVKWSDVNIFKIGAPLLPSSCMPVGMKVEDNSTKIVNITPSLSILHHVLCVTFAQSAETIFETNLAGFVVVTNVDVDRQCLTLLSPQPGPLMHNHLILSDLQFMDTH</sequence>
<dbReference type="SUPFAM" id="SSF52540">
    <property type="entry name" value="P-loop containing nucleoside triphosphate hydrolases"/>
    <property type="match status" value="1"/>
</dbReference>
<evidence type="ECO:0000313" key="11">
    <source>
        <dbReference type="Proteomes" id="UP000479190"/>
    </source>
</evidence>
<evidence type="ECO:0000313" key="10">
    <source>
        <dbReference type="EMBL" id="CAB0044433.1"/>
    </source>
</evidence>
<dbReference type="GO" id="GO:0031124">
    <property type="term" value="P:mRNA 3'-end processing"/>
    <property type="evidence" value="ECO:0007669"/>
    <property type="project" value="UniProtKB-UniRule"/>
</dbReference>
<gene>
    <name evidence="10" type="ORF">TBRA_LOCUS16021</name>
</gene>
<dbReference type="InterPro" id="IPR010655">
    <property type="entry name" value="Clp1_C"/>
</dbReference>
<dbReference type="PANTHER" id="PTHR12755:SF6">
    <property type="entry name" value="POLYRIBONUCLEOTIDE 5'-HYDROXYL-KINASE CLP1"/>
    <property type="match status" value="1"/>
</dbReference>
<evidence type="ECO:0000256" key="6">
    <source>
        <dbReference type="HAMAP-Rule" id="MF_03035"/>
    </source>
</evidence>
<dbReference type="InterPro" id="IPR032324">
    <property type="entry name" value="Clp1_N"/>
</dbReference>
<dbReference type="CDD" id="cd01983">
    <property type="entry name" value="SIMIBI"/>
    <property type="match status" value="1"/>
</dbReference>
<keyword evidence="3 6" id="KW-0547">Nucleotide-binding</keyword>
<feature type="domain" description="Clp1 P-loop" evidence="9">
    <location>
        <begin position="117"/>
        <end position="301"/>
    </location>
</feature>
<feature type="binding site" evidence="6">
    <location>
        <position position="58"/>
    </location>
    <ligand>
        <name>ATP</name>
        <dbReference type="ChEBI" id="CHEBI:30616"/>
    </ligand>
</feature>
<dbReference type="InterPro" id="IPR028606">
    <property type="entry name" value="Clp1"/>
</dbReference>
<dbReference type="GO" id="GO:0005849">
    <property type="term" value="C:mRNA cleavage factor complex"/>
    <property type="evidence" value="ECO:0007669"/>
    <property type="project" value="InterPro"/>
</dbReference>
<evidence type="ECO:0000256" key="5">
    <source>
        <dbReference type="ARBA" id="ARBA00023242"/>
    </source>
</evidence>
<dbReference type="Pfam" id="PF16575">
    <property type="entry name" value="CLP1_P"/>
    <property type="match status" value="1"/>
</dbReference>
<dbReference type="Proteomes" id="UP000479190">
    <property type="component" value="Unassembled WGS sequence"/>
</dbReference>
<dbReference type="InterPro" id="IPR045116">
    <property type="entry name" value="Clp1/Grc3"/>
</dbReference>
<dbReference type="Pfam" id="PF06807">
    <property type="entry name" value="Clp1"/>
    <property type="match status" value="1"/>
</dbReference>
<accession>A0A6H5J204</accession>
<dbReference type="Pfam" id="PF16573">
    <property type="entry name" value="CLP1_N"/>
    <property type="match status" value="1"/>
</dbReference>
<organism evidence="10 11">
    <name type="scientific">Trichogramma brassicae</name>
    <dbReference type="NCBI Taxonomy" id="86971"/>
    <lineage>
        <taxon>Eukaryota</taxon>
        <taxon>Metazoa</taxon>
        <taxon>Ecdysozoa</taxon>
        <taxon>Arthropoda</taxon>
        <taxon>Hexapoda</taxon>
        <taxon>Insecta</taxon>
        <taxon>Pterygota</taxon>
        <taxon>Neoptera</taxon>
        <taxon>Endopterygota</taxon>
        <taxon>Hymenoptera</taxon>
        <taxon>Apocrita</taxon>
        <taxon>Proctotrupomorpha</taxon>
        <taxon>Chalcidoidea</taxon>
        <taxon>Trichogrammatidae</taxon>
        <taxon>Trichogramma</taxon>
    </lineage>
</organism>
<feature type="binding site" evidence="6">
    <location>
        <begin position="120"/>
        <end position="125"/>
    </location>
    <ligand>
        <name>ATP</name>
        <dbReference type="ChEBI" id="CHEBI:30616"/>
    </ligand>
</feature>
<dbReference type="Gene3D" id="2.40.30.330">
    <property type="entry name" value="Pre-mRNA cleavage complex subunit Clp1, C-terminal domain"/>
    <property type="match status" value="1"/>
</dbReference>
<dbReference type="GO" id="GO:0005524">
    <property type="term" value="F:ATP binding"/>
    <property type="evidence" value="ECO:0007669"/>
    <property type="project" value="UniProtKB-UniRule"/>
</dbReference>
<comment type="function">
    <text evidence="6">Required for endonucleolytic cleavage during polyadenylation-dependent pre-mRNA 3'-end formation.</text>
</comment>
<keyword evidence="4 6" id="KW-0067">ATP-binding</keyword>
<dbReference type="AlphaFoldDB" id="A0A6H5J204"/>
<proteinExistence type="inferred from homology"/>
<feature type="domain" description="Clp1 C-terminal" evidence="7">
    <location>
        <begin position="306"/>
        <end position="416"/>
    </location>
</feature>
<dbReference type="GO" id="GO:0006388">
    <property type="term" value="P:tRNA splicing, via endonucleolytic cleavage and ligation"/>
    <property type="evidence" value="ECO:0007669"/>
    <property type="project" value="TreeGrafter"/>
</dbReference>
<name>A0A6H5J204_9HYME</name>